<proteinExistence type="predicted"/>
<name>A0A2T5HZT8_9PROT</name>
<sequence>MRYSGDWIGRGEVELQVIGEVKQNRGDALLIQKLPPMQWLKIIKWNLAISNAANCLT</sequence>
<dbReference type="EMBL" id="QAOI01000010">
    <property type="protein sequence ID" value="PTQ77099.1"/>
    <property type="molecule type" value="Genomic_DNA"/>
</dbReference>
<organism evidence="1 2">
    <name type="scientific">Nitrosomonas oligotropha</name>
    <dbReference type="NCBI Taxonomy" id="42354"/>
    <lineage>
        <taxon>Bacteria</taxon>
        <taxon>Pseudomonadati</taxon>
        <taxon>Pseudomonadota</taxon>
        <taxon>Betaproteobacteria</taxon>
        <taxon>Nitrosomonadales</taxon>
        <taxon>Nitrosomonadaceae</taxon>
        <taxon>Nitrosomonas</taxon>
    </lineage>
</organism>
<accession>A0A2T5HZT8</accession>
<reference evidence="1 2" key="1">
    <citation type="submission" date="2018-04" db="EMBL/GenBank/DDBJ databases">
        <title>Active sludge and wastewater microbial communities from Klosterneuburg, Austria.</title>
        <authorList>
            <person name="Wagner M."/>
        </authorList>
    </citation>
    <scope>NUCLEOTIDE SEQUENCE [LARGE SCALE GENOMIC DNA]</scope>
    <source>
        <strain evidence="1 2">Nm49</strain>
    </source>
</reference>
<evidence type="ECO:0000313" key="1">
    <source>
        <dbReference type="EMBL" id="PTQ77099.1"/>
    </source>
</evidence>
<protein>
    <submittedName>
        <fullName evidence="1">Uncharacterized protein</fullName>
    </submittedName>
</protein>
<dbReference type="AlphaFoldDB" id="A0A2T5HZT8"/>
<gene>
    <name evidence="1" type="ORF">C8R26_11019</name>
</gene>
<evidence type="ECO:0000313" key="2">
    <source>
        <dbReference type="Proteomes" id="UP000244128"/>
    </source>
</evidence>
<comment type="caution">
    <text evidence="1">The sequence shown here is derived from an EMBL/GenBank/DDBJ whole genome shotgun (WGS) entry which is preliminary data.</text>
</comment>
<dbReference type="Proteomes" id="UP000244128">
    <property type="component" value="Unassembled WGS sequence"/>
</dbReference>